<dbReference type="PANTHER" id="PTHR33983">
    <property type="entry name" value="OS07G0185900 PROTEIN"/>
    <property type="match status" value="1"/>
</dbReference>
<comment type="caution">
    <text evidence="2">The sequence shown here is derived from an EMBL/GenBank/DDBJ whole genome shotgun (WGS) entry which is preliminary data.</text>
</comment>
<dbReference type="PANTHER" id="PTHR33983:SF1">
    <property type="entry name" value="OS07G0185900 PROTEIN"/>
    <property type="match status" value="1"/>
</dbReference>
<feature type="region of interest" description="Disordered" evidence="1">
    <location>
        <begin position="28"/>
        <end position="47"/>
    </location>
</feature>
<dbReference type="Proteomes" id="UP001054889">
    <property type="component" value="Unassembled WGS sequence"/>
</dbReference>
<sequence length="207" mass="22469">MTRLPFSLARKKGNLQVFRGVTRASLPDRLGLRRNPPQSDSDPSSHLPRLQLQIPHHILLSNASRPSHRAPAIHRSSRTRDPSSRIDQKRRVGALACRSIFLSSPEAVKKTTMVMSWLPLVGSKYARVCGELLDMGARIAARSYSHCPQTARMYYKPPSTTDATGDERSSAAAASSCGDEKQQAAAAAATKVVFDASASASILYGRA</sequence>
<feature type="compositionally biased region" description="Basic and acidic residues" evidence="1">
    <location>
        <begin position="78"/>
        <end position="89"/>
    </location>
</feature>
<gene>
    <name evidence="2" type="primary">gb10619</name>
    <name evidence="2" type="ORF">PR202_gb10619</name>
</gene>
<proteinExistence type="predicted"/>
<reference evidence="2" key="1">
    <citation type="journal article" date="2018" name="DNA Res.">
        <title>Multiple hybrid de novo genome assembly of finger millet, an orphan allotetraploid crop.</title>
        <authorList>
            <person name="Hatakeyama M."/>
            <person name="Aluri S."/>
            <person name="Balachadran M.T."/>
            <person name="Sivarajan S.R."/>
            <person name="Patrignani A."/>
            <person name="Gruter S."/>
            <person name="Poveda L."/>
            <person name="Shimizu-Inatsugi R."/>
            <person name="Baeten J."/>
            <person name="Francoijs K.J."/>
            <person name="Nataraja K.N."/>
            <person name="Reddy Y.A.N."/>
            <person name="Phadnis S."/>
            <person name="Ravikumar R.L."/>
            <person name="Schlapbach R."/>
            <person name="Sreeman S.M."/>
            <person name="Shimizu K.K."/>
        </authorList>
    </citation>
    <scope>NUCLEOTIDE SEQUENCE</scope>
</reference>
<dbReference type="AlphaFoldDB" id="A0AAV5EL65"/>
<accession>A0AAV5EL65</accession>
<protein>
    <submittedName>
        <fullName evidence="2">Uncharacterized protein</fullName>
    </submittedName>
</protein>
<keyword evidence="3" id="KW-1185">Reference proteome</keyword>
<evidence type="ECO:0000313" key="2">
    <source>
        <dbReference type="EMBL" id="GJN23005.1"/>
    </source>
</evidence>
<dbReference type="EMBL" id="BQKI01000076">
    <property type="protein sequence ID" value="GJN23005.1"/>
    <property type="molecule type" value="Genomic_DNA"/>
</dbReference>
<name>A0AAV5EL65_ELECO</name>
<feature type="compositionally biased region" description="Basic residues" evidence="1">
    <location>
        <begin position="66"/>
        <end position="77"/>
    </location>
</feature>
<feature type="region of interest" description="Disordered" evidence="1">
    <location>
        <begin position="61"/>
        <end position="89"/>
    </location>
</feature>
<organism evidence="2 3">
    <name type="scientific">Eleusine coracana subsp. coracana</name>
    <dbReference type="NCBI Taxonomy" id="191504"/>
    <lineage>
        <taxon>Eukaryota</taxon>
        <taxon>Viridiplantae</taxon>
        <taxon>Streptophyta</taxon>
        <taxon>Embryophyta</taxon>
        <taxon>Tracheophyta</taxon>
        <taxon>Spermatophyta</taxon>
        <taxon>Magnoliopsida</taxon>
        <taxon>Liliopsida</taxon>
        <taxon>Poales</taxon>
        <taxon>Poaceae</taxon>
        <taxon>PACMAD clade</taxon>
        <taxon>Chloridoideae</taxon>
        <taxon>Cynodonteae</taxon>
        <taxon>Eleusininae</taxon>
        <taxon>Eleusine</taxon>
    </lineage>
</organism>
<evidence type="ECO:0000313" key="3">
    <source>
        <dbReference type="Proteomes" id="UP001054889"/>
    </source>
</evidence>
<evidence type="ECO:0000256" key="1">
    <source>
        <dbReference type="SAM" id="MobiDB-lite"/>
    </source>
</evidence>
<reference evidence="2" key="2">
    <citation type="submission" date="2021-12" db="EMBL/GenBank/DDBJ databases">
        <title>Resequencing data analysis of finger millet.</title>
        <authorList>
            <person name="Hatakeyama M."/>
            <person name="Aluri S."/>
            <person name="Balachadran M.T."/>
            <person name="Sivarajan S.R."/>
            <person name="Poveda L."/>
            <person name="Shimizu-Inatsugi R."/>
            <person name="Schlapbach R."/>
            <person name="Sreeman S.M."/>
            <person name="Shimizu K.K."/>
        </authorList>
    </citation>
    <scope>NUCLEOTIDE SEQUENCE</scope>
</reference>